<organism evidence="1 2">
    <name type="scientific">Megaselia scalaris</name>
    <name type="common">Humpbacked fly</name>
    <name type="synonym">Phora scalaris</name>
    <dbReference type="NCBI Taxonomy" id="36166"/>
    <lineage>
        <taxon>Eukaryota</taxon>
        <taxon>Metazoa</taxon>
        <taxon>Ecdysozoa</taxon>
        <taxon>Arthropoda</taxon>
        <taxon>Hexapoda</taxon>
        <taxon>Insecta</taxon>
        <taxon>Pterygota</taxon>
        <taxon>Neoptera</taxon>
        <taxon>Endopterygota</taxon>
        <taxon>Diptera</taxon>
        <taxon>Brachycera</taxon>
        <taxon>Muscomorpha</taxon>
        <taxon>Platypezoidea</taxon>
        <taxon>Phoridae</taxon>
        <taxon>Megaseliini</taxon>
        <taxon>Megaselia</taxon>
    </lineage>
</organism>
<dbReference type="AlphaFoldDB" id="T1H1C9"/>
<dbReference type="STRING" id="36166.T1H1C9"/>
<dbReference type="EnsemblMetazoa" id="MESCA009988-RA">
    <property type="protein sequence ID" value="MESCA009988-PA"/>
    <property type="gene ID" value="MESCA009988"/>
</dbReference>
<accession>T1H1C9</accession>
<sequence length="204" mass="23689">MSASATSYSSSSSSTSGDGIINFNCDNLFVVNCLEKENNCSNRMPPKEKKAKKVIDYAADDLFDPNRSIINIEYSEECPVFHLKAVEFLNFLIERFPERKFVLIKNKDPPRPGAFEINFSQTARTSNHCLWTGVQKGPPRQRKFPKSYEDLLPEVDKILKKIYVVIKKAMKKRSKLTLKMILELKYCRKLLKKLLRNRWHSVEH</sequence>
<dbReference type="Proteomes" id="UP000015102">
    <property type="component" value="Unassembled WGS sequence"/>
</dbReference>
<reference evidence="2" key="1">
    <citation type="submission" date="2013-02" db="EMBL/GenBank/DDBJ databases">
        <authorList>
            <person name="Hughes D."/>
        </authorList>
    </citation>
    <scope>NUCLEOTIDE SEQUENCE</scope>
    <source>
        <strain>Durham</strain>
        <strain evidence="2">NC isolate 2 -- Noor lab</strain>
    </source>
</reference>
<evidence type="ECO:0000313" key="2">
    <source>
        <dbReference type="Proteomes" id="UP000015102"/>
    </source>
</evidence>
<proteinExistence type="predicted"/>
<name>T1H1C9_MEGSC</name>
<keyword evidence="2" id="KW-1185">Reference proteome</keyword>
<dbReference type="HOGENOM" id="CLU_1344631_0_0_1"/>
<dbReference type="EMBL" id="CAQQ02375053">
    <property type="status" value="NOT_ANNOTATED_CDS"/>
    <property type="molecule type" value="Genomic_DNA"/>
</dbReference>
<protein>
    <submittedName>
        <fullName evidence="1">Uncharacterized protein</fullName>
    </submittedName>
</protein>
<reference evidence="1" key="2">
    <citation type="submission" date="2015-06" db="UniProtKB">
        <authorList>
            <consortium name="EnsemblMetazoa"/>
        </authorList>
    </citation>
    <scope>IDENTIFICATION</scope>
</reference>
<evidence type="ECO:0000313" key="1">
    <source>
        <dbReference type="EnsemblMetazoa" id="MESCA009988-PA"/>
    </source>
</evidence>